<dbReference type="AlphaFoldDB" id="A0A5K1VCU6"/>
<dbReference type="VEuPathDB" id="AmoebaDB:EHI_093730"/>
<protein>
    <submittedName>
        <fullName evidence="3">Uncharacterized protein</fullName>
    </submittedName>
</protein>
<evidence type="ECO:0000256" key="1">
    <source>
        <dbReference type="SAM" id="Coils"/>
    </source>
</evidence>
<accession>A0A5K1VCU6</accession>
<keyword evidence="1" id="KW-0175">Coiled coil</keyword>
<feature type="coiled-coil region" evidence="1">
    <location>
        <begin position="295"/>
        <end position="370"/>
    </location>
</feature>
<sequence>MMLIYLNLIIVICSANQINGNTNNEWMSLRTLIANDNNIEQLKLINKQRLKRLNDIEEKYMKATQRSRNYEREMAKRDKQQLEINKEIHERANAFNLKWMKSNIKGTWNRKRTSERNNFKEQTEKVIPSEYLLKASPIDKNPVYLKMIQKNKIREKAHKEFMKKNGKTWSETESLLNQINGVVGKVNELEKQRKLRKKYSKPKYVKIVYKNNGPQYYRKRYIHKPITPYINTYYNKPFTHKIYKKVIKSIHHKPIKYEFNKDKKFNAFLHDDTWKNQMQLKWKEYEQKRLSSKEHEQITRDIKKMELEEKNALNEIKTRMTQSEKELQKRSELLKKALQHEREMSEKKIAKEIQKKAVEFAIERNKLRRQFKETMNSAFKKLQVEYTTNGSEKVDNSNEMKELKLLTKKVLKNLSTDETPVSILI</sequence>
<dbReference type="VEuPathDB" id="AmoebaDB:EHI8A_085110"/>
<dbReference type="EMBL" id="BDEQ01000001">
    <property type="protein sequence ID" value="GAT93860.1"/>
    <property type="molecule type" value="Genomic_DNA"/>
</dbReference>
<dbReference type="VEuPathDB" id="AmoebaDB:EHI7A_083290"/>
<reference evidence="3 4" key="1">
    <citation type="submission" date="2016-05" db="EMBL/GenBank/DDBJ databases">
        <title>First whole genome sequencing of Entamoeba histolytica HM1:IMSS-clone-6.</title>
        <authorList>
            <person name="Mukherjee Avik.K."/>
            <person name="Izumyama S."/>
            <person name="Nakada-Tsukui K."/>
            <person name="Nozaki T."/>
        </authorList>
    </citation>
    <scope>NUCLEOTIDE SEQUENCE [LARGE SCALE GENOMIC DNA]</scope>
    <source>
        <strain evidence="3 4">HM1:IMSS clone 6</strain>
    </source>
</reference>
<keyword evidence="2" id="KW-0732">Signal</keyword>
<gene>
    <name evidence="3" type="ORF">CL6EHI_093730</name>
</gene>
<comment type="caution">
    <text evidence="3">The sequence shown here is derived from an EMBL/GenBank/DDBJ whole genome shotgun (WGS) entry which is preliminary data.</text>
</comment>
<dbReference type="OMA" id="RSINYER"/>
<dbReference type="VEuPathDB" id="AmoebaDB:KM1_146940"/>
<feature type="coiled-coil region" evidence="1">
    <location>
        <begin position="39"/>
        <end position="92"/>
    </location>
</feature>
<evidence type="ECO:0000256" key="2">
    <source>
        <dbReference type="SAM" id="SignalP"/>
    </source>
</evidence>
<organism evidence="3 4">
    <name type="scientific">Entamoeba histolytica</name>
    <dbReference type="NCBI Taxonomy" id="5759"/>
    <lineage>
        <taxon>Eukaryota</taxon>
        <taxon>Amoebozoa</taxon>
        <taxon>Evosea</taxon>
        <taxon>Archamoebae</taxon>
        <taxon>Mastigamoebida</taxon>
        <taxon>Entamoebidae</taxon>
        <taxon>Entamoeba</taxon>
    </lineage>
</organism>
<name>A0A5K1VCU6_ENTHI</name>
<evidence type="ECO:0000313" key="3">
    <source>
        <dbReference type="EMBL" id="GAT93860.1"/>
    </source>
</evidence>
<dbReference type="VEuPathDB" id="AmoebaDB:EHI5A_119850"/>
<dbReference type="Proteomes" id="UP000078387">
    <property type="component" value="Unassembled WGS sequence"/>
</dbReference>
<feature type="signal peptide" evidence="2">
    <location>
        <begin position="1"/>
        <end position="15"/>
    </location>
</feature>
<proteinExistence type="predicted"/>
<evidence type="ECO:0000313" key="4">
    <source>
        <dbReference type="Proteomes" id="UP000078387"/>
    </source>
</evidence>
<feature type="chain" id="PRO_5023871241" evidence="2">
    <location>
        <begin position="16"/>
        <end position="425"/>
    </location>
</feature>